<comment type="caution">
    <text evidence="2">The sequence shown here is derived from an EMBL/GenBank/DDBJ whole genome shotgun (WGS) entry which is preliminary data.</text>
</comment>
<dbReference type="Proteomes" id="UP000199259">
    <property type="component" value="Unassembled WGS sequence"/>
</dbReference>
<evidence type="ECO:0000313" key="2">
    <source>
        <dbReference type="EMBL" id="SDG12188.1"/>
    </source>
</evidence>
<dbReference type="PANTHER" id="PTHR33930">
    <property type="entry name" value="ALKYL HYDROPEROXIDE REDUCTASE AHPD"/>
    <property type="match status" value="1"/>
</dbReference>
<dbReference type="InterPro" id="IPR029032">
    <property type="entry name" value="AhpD-like"/>
</dbReference>
<reference evidence="2 3" key="1">
    <citation type="submission" date="2016-10" db="EMBL/GenBank/DDBJ databases">
        <authorList>
            <person name="Varghese N."/>
            <person name="Submissions S."/>
        </authorList>
    </citation>
    <scope>NUCLEOTIDE SEQUENCE [LARGE SCALE GENOMIC DNA]</scope>
    <source>
        <strain evidence="2 3">PL 12/M</strain>
    </source>
</reference>
<evidence type="ECO:0000313" key="3">
    <source>
        <dbReference type="Proteomes" id="UP000199259"/>
    </source>
</evidence>
<evidence type="ECO:0000259" key="1">
    <source>
        <dbReference type="Pfam" id="PF02627"/>
    </source>
</evidence>
<name>A0A7Z7B133_9EURY</name>
<feature type="domain" description="Carboxymuconolactone decarboxylase-like" evidence="1">
    <location>
        <begin position="49"/>
        <end position="114"/>
    </location>
</feature>
<dbReference type="Gene3D" id="1.20.1290.10">
    <property type="entry name" value="AhpD-like"/>
    <property type="match status" value="1"/>
</dbReference>
<dbReference type="AlphaFoldDB" id="A0A7Z7B133"/>
<gene>
    <name evidence="2" type="ORF">SAMN04488589_2225</name>
</gene>
<dbReference type="GO" id="GO:0051920">
    <property type="term" value="F:peroxiredoxin activity"/>
    <property type="evidence" value="ECO:0007669"/>
    <property type="project" value="InterPro"/>
</dbReference>
<dbReference type="InterPro" id="IPR003779">
    <property type="entry name" value="CMD-like"/>
</dbReference>
<dbReference type="NCBIfam" id="TIGR00778">
    <property type="entry name" value="ahpD_dom"/>
    <property type="match status" value="1"/>
</dbReference>
<organism evidence="2 3">
    <name type="scientific">Methanolobus vulcani</name>
    <dbReference type="NCBI Taxonomy" id="38026"/>
    <lineage>
        <taxon>Archaea</taxon>
        <taxon>Methanobacteriati</taxon>
        <taxon>Methanobacteriota</taxon>
        <taxon>Stenosarchaea group</taxon>
        <taxon>Methanomicrobia</taxon>
        <taxon>Methanosarcinales</taxon>
        <taxon>Methanosarcinaceae</taxon>
        <taxon>Methanolobus</taxon>
    </lineage>
</organism>
<dbReference type="OrthoDB" id="111898at2157"/>
<keyword evidence="2" id="KW-0575">Peroxidase</keyword>
<accession>A0A7Z7B133</accession>
<dbReference type="Pfam" id="PF02627">
    <property type="entry name" value="CMD"/>
    <property type="match status" value="1"/>
</dbReference>
<protein>
    <submittedName>
        <fullName evidence="2">Alkylhydroperoxidase AhpD family core domain-containing protein</fullName>
    </submittedName>
</protein>
<keyword evidence="3" id="KW-1185">Reference proteome</keyword>
<dbReference type="PANTHER" id="PTHR33930:SF8">
    <property type="entry name" value="4-CARBOXYMUCONOLACTONE DECARBOXYLASE"/>
    <property type="match status" value="1"/>
</dbReference>
<dbReference type="SUPFAM" id="SSF69118">
    <property type="entry name" value="AhpD-like"/>
    <property type="match status" value="1"/>
</dbReference>
<proteinExistence type="predicted"/>
<dbReference type="RefSeq" id="WP_091710509.1">
    <property type="nucleotide sequence ID" value="NZ_FNCA01000007.1"/>
</dbReference>
<dbReference type="EMBL" id="FNCA01000007">
    <property type="protein sequence ID" value="SDG12188.1"/>
    <property type="molecule type" value="Genomic_DNA"/>
</dbReference>
<sequence length="155" mass="17481">MELEKIKELLDKEPEEAVEEILADVEKRYGEIPYITNFMKDMPEIFISRMIYENSVMREFKRMDPKTVELISIAVASALRCEHCLKTHVRVAKRLGVSKEEIFDSVLIASSVSTAAVLAEGTRSVDSVFTDEEQGITSSSNCSICNINSELPEED</sequence>
<keyword evidence="2" id="KW-0560">Oxidoreductase</keyword>
<dbReference type="InterPro" id="IPR004675">
    <property type="entry name" value="AhpD_core"/>
</dbReference>